<evidence type="ECO:0000313" key="19">
    <source>
        <dbReference type="EMBL" id="TYK00906.1"/>
    </source>
</evidence>
<dbReference type="GO" id="GO:0008233">
    <property type="term" value="F:peptidase activity"/>
    <property type="evidence" value="ECO:0007669"/>
    <property type="project" value="UniProtKB-KW"/>
</dbReference>
<dbReference type="GO" id="GO:0015074">
    <property type="term" value="P:DNA integration"/>
    <property type="evidence" value="ECO:0007669"/>
    <property type="project" value="UniProtKB-KW"/>
</dbReference>
<keyword evidence="2" id="KW-1188">Viral release from host cell</keyword>
<dbReference type="GO" id="GO:0003964">
    <property type="term" value="F:RNA-directed DNA polymerase activity"/>
    <property type="evidence" value="ECO:0007669"/>
    <property type="project" value="UniProtKB-KW"/>
</dbReference>
<dbReference type="PANTHER" id="PTHR42648">
    <property type="entry name" value="TRANSPOSASE, PUTATIVE-RELATED"/>
    <property type="match status" value="1"/>
</dbReference>
<evidence type="ECO:0000256" key="8">
    <source>
        <dbReference type="ARBA" id="ARBA00022801"/>
    </source>
</evidence>
<keyword evidence="13" id="KW-0239">DNA-directed DNA polymerase</keyword>
<dbReference type="GO" id="GO:0004519">
    <property type="term" value="F:endonuclease activity"/>
    <property type="evidence" value="ECO:0007669"/>
    <property type="project" value="UniProtKB-KW"/>
</dbReference>
<dbReference type="InterPro" id="IPR025724">
    <property type="entry name" value="GAG-pre-integrase_dom"/>
</dbReference>
<sequence>MTNIPSDQKTLEAWFIDGGCSNHMTGLKPVFKELNEGEKLKVELGNGKVLQVEGKGTVEIETHHGNRILTNVQYVPDIGYNLLSVGQLMESRYSILFDDGACLIKNKQTGRVLAKVKMTQSKMFPLEVSNVESFALTATATNTTKNNSELWHLRYGHLNIKGLSLLNQRDMVIGLPKISAINICKGCVYGKQTRKSFPIGKALRASKCLELIHADLCGPMQTKSLGKGKKQSGMFIKSLRSDRGGEFLSNNFNHFCKKHGIHRELTTPYTPEQNGVAERKNRTVVEMTRSMLQMKGLSNDFWAEAVSTSIYLLNISPTKAVMNKTPFEVWYGKKPNVNHLRVFGCISYALVPSQVRQKLDKKSEKCIFVGYCTQSKAYRLYNPLNGKILTRRDVVFDESASWDWKNSEEYVSLVDGELTNDGEQTVVESSMETPTSTPPSSTPSTPQSYHSSSSNDEHQMNYHLRGFGPWKISIILLNLLLWFLTQCLMMRQQAMKEEMAAIEKNGTWKMVDLPEGKNAIGLKWVYKSKFAADGSLEKHKAHLVAKGYAQQHGIDFKQTLSPIALFETVKIVLALEALQQWPVYQFDVKSAFLNGELQEEVYVEQPEGFVKKDSEEKV</sequence>
<feature type="domain" description="Integrase catalytic" evidence="18">
    <location>
        <begin position="237"/>
        <end position="334"/>
    </location>
</feature>
<dbReference type="PANTHER" id="PTHR42648:SF11">
    <property type="entry name" value="TRANSPOSON TY4-P GAG-POL POLYPROTEIN"/>
    <property type="match status" value="1"/>
</dbReference>
<dbReference type="InterPro" id="IPR013103">
    <property type="entry name" value="RVT_2"/>
</dbReference>
<dbReference type="Pfam" id="PF22936">
    <property type="entry name" value="Pol_BBD"/>
    <property type="match status" value="1"/>
</dbReference>
<evidence type="ECO:0000256" key="11">
    <source>
        <dbReference type="ARBA" id="ARBA00022908"/>
    </source>
</evidence>
<evidence type="ECO:0000256" key="3">
    <source>
        <dbReference type="ARBA" id="ARBA00022670"/>
    </source>
</evidence>
<evidence type="ECO:0000256" key="17">
    <source>
        <dbReference type="SAM" id="MobiDB-lite"/>
    </source>
</evidence>
<dbReference type="EMBL" id="SSTD01016371">
    <property type="protein sequence ID" value="TYK00906.1"/>
    <property type="molecule type" value="Genomic_DNA"/>
</dbReference>
<dbReference type="AlphaFoldDB" id="A0A5D3BRM6"/>
<keyword evidence="7" id="KW-0255">Endonuclease</keyword>
<keyword evidence="13" id="KW-0548">Nucleotidyltransferase</keyword>
<feature type="compositionally biased region" description="Low complexity" evidence="17">
    <location>
        <begin position="442"/>
        <end position="454"/>
    </location>
</feature>
<dbReference type="GO" id="GO:0005524">
    <property type="term" value="F:ATP binding"/>
    <property type="evidence" value="ECO:0007669"/>
    <property type="project" value="UniProtKB-KW"/>
</dbReference>
<keyword evidence="8" id="KW-0378">Hydrolase</keyword>
<evidence type="ECO:0000256" key="14">
    <source>
        <dbReference type="ARBA" id="ARBA00023113"/>
    </source>
</evidence>
<evidence type="ECO:0000256" key="5">
    <source>
        <dbReference type="ARBA" id="ARBA00022723"/>
    </source>
</evidence>
<dbReference type="PROSITE" id="PS50994">
    <property type="entry name" value="INTEGRASE"/>
    <property type="match status" value="1"/>
</dbReference>
<evidence type="ECO:0000256" key="2">
    <source>
        <dbReference type="ARBA" id="ARBA00022612"/>
    </source>
</evidence>
<dbReference type="GO" id="GO:0006310">
    <property type="term" value="P:DNA recombination"/>
    <property type="evidence" value="ECO:0007669"/>
    <property type="project" value="UniProtKB-KW"/>
</dbReference>
<comment type="caution">
    <text evidence="19">The sequence shown here is derived from an EMBL/GenBank/DDBJ whole genome shotgun (WGS) entry which is preliminary data.</text>
</comment>
<dbReference type="GO" id="GO:0003676">
    <property type="term" value="F:nucleic acid binding"/>
    <property type="evidence" value="ECO:0007669"/>
    <property type="project" value="InterPro"/>
</dbReference>
<keyword evidence="4" id="KW-0540">Nuclease</keyword>
<name>A0A5D3BRM6_CUCMM</name>
<gene>
    <name evidence="19" type="ORF">E5676_scaffold602G00690</name>
</gene>
<keyword evidence="16" id="KW-0511">Multifunctional enzyme</keyword>
<evidence type="ECO:0000256" key="9">
    <source>
        <dbReference type="ARBA" id="ARBA00022840"/>
    </source>
</evidence>
<keyword evidence="10" id="KW-0460">Magnesium</keyword>
<evidence type="ECO:0000256" key="13">
    <source>
        <dbReference type="ARBA" id="ARBA00022932"/>
    </source>
</evidence>
<evidence type="ECO:0000256" key="6">
    <source>
        <dbReference type="ARBA" id="ARBA00022741"/>
    </source>
</evidence>
<dbReference type="Pfam" id="PF25597">
    <property type="entry name" value="SH3_retrovirus"/>
    <property type="match status" value="1"/>
</dbReference>
<dbReference type="InterPro" id="IPR012337">
    <property type="entry name" value="RNaseH-like_sf"/>
</dbReference>
<reference evidence="19 20" key="1">
    <citation type="submission" date="2019-08" db="EMBL/GenBank/DDBJ databases">
        <title>Draft genome sequences of two oriental melons (Cucumis melo L. var makuwa).</title>
        <authorList>
            <person name="Kwon S.-Y."/>
        </authorList>
    </citation>
    <scope>NUCLEOTIDE SEQUENCE [LARGE SCALE GENOMIC DNA]</scope>
    <source>
        <strain evidence="20">cv. Chang Bougi</strain>
        <tissue evidence="19">Leaf</tissue>
    </source>
</reference>
<keyword evidence="9" id="KW-0067">ATP-binding</keyword>
<organism evidence="19 20">
    <name type="scientific">Cucumis melo var. makuwa</name>
    <name type="common">Oriental melon</name>
    <dbReference type="NCBI Taxonomy" id="1194695"/>
    <lineage>
        <taxon>Eukaryota</taxon>
        <taxon>Viridiplantae</taxon>
        <taxon>Streptophyta</taxon>
        <taxon>Embryophyta</taxon>
        <taxon>Tracheophyta</taxon>
        <taxon>Spermatophyta</taxon>
        <taxon>Magnoliopsida</taxon>
        <taxon>eudicotyledons</taxon>
        <taxon>Gunneridae</taxon>
        <taxon>Pentapetalae</taxon>
        <taxon>rosids</taxon>
        <taxon>fabids</taxon>
        <taxon>Cucurbitales</taxon>
        <taxon>Cucurbitaceae</taxon>
        <taxon>Benincaseae</taxon>
        <taxon>Cucumis</taxon>
    </lineage>
</organism>
<keyword evidence="6" id="KW-0547">Nucleotide-binding</keyword>
<dbReference type="GO" id="GO:0046872">
    <property type="term" value="F:metal ion binding"/>
    <property type="evidence" value="ECO:0007669"/>
    <property type="project" value="UniProtKB-KW"/>
</dbReference>
<dbReference type="InterPro" id="IPR054722">
    <property type="entry name" value="PolX-like_BBD"/>
</dbReference>
<evidence type="ECO:0000256" key="10">
    <source>
        <dbReference type="ARBA" id="ARBA00022842"/>
    </source>
</evidence>
<dbReference type="InterPro" id="IPR001584">
    <property type="entry name" value="Integrase_cat-core"/>
</dbReference>
<dbReference type="Pfam" id="PF07727">
    <property type="entry name" value="RVT_2"/>
    <property type="match status" value="1"/>
</dbReference>
<evidence type="ECO:0000313" key="20">
    <source>
        <dbReference type="Proteomes" id="UP000321947"/>
    </source>
</evidence>
<keyword evidence="12" id="KW-0695">RNA-directed DNA polymerase</keyword>
<dbReference type="Gene3D" id="3.30.420.10">
    <property type="entry name" value="Ribonuclease H-like superfamily/Ribonuclease H"/>
    <property type="match status" value="1"/>
</dbReference>
<evidence type="ECO:0000256" key="12">
    <source>
        <dbReference type="ARBA" id="ARBA00022918"/>
    </source>
</evidence>
<keyword evidence="15" id="KW-0233">DNA recombination</keyword>
<keyword evidence="5" id="KW-0479">Metal-binding</keyword>
<feature type="region of interest" description="Disordered" evidence="17">
    <location>
        <begin position="425"/>
        <end position="455"/>
    </location>
</feature>
<dbReference type="InterPro" id="IPR039537">
    <property type="entry name" value="Retrotran_Ty1/copia-like"/>
</dbReference>
<evidence type="ECO:0000256" key="4">
    <source>
        <dbReference type="ARBA" id="ARBA00022722"/>
    </source>
</evidence>
<dbReference type="Proteomes" id="UP000321947">
    <property type="component" value="Unassembled WGS sequence"/>
</dbReference>
<evidence type="ECO:0000256" key="1">
    <source>
        <dbReference type="ARBA" id="ARBA00002180"/>
    </source>
</evidence>
<evidence type="ECO:0000256" key="7">
    <source>
        <dbReference type="ARBA" id="ARBA00022759"/>
    </source>
</evidence>
<keyword evidence="13" id="KW-0808">Transferase</keyword>
<keyword evidence="3" id="KW-0645">Protease</keyword>
<dbReference type="InterPro" id="IPR057670">
    <property type="entry name" value="SH3_retrovirus"/>
</dbReference>
<evidence type="ECO:0000256" key="16">
    <source>
        <dbReference type="ARBA" id="ARBA00023268"/>
    </source>
</evidence>
<dbReference type="InterPro" id="IPR036397">
    <property type="entry name" value="RNaseH_sf"/>
</dbReference>
<dbReference type="GO" id="GO:0003887">
    <property type="term" value="F:DNA-directed DNA polymerase activity"/>
    <property type="evidence" value="ECO:0007669"/>
    <property type="project" value="UniProtKB-KW"/>
</dbReference>
<dbReference type="SUPFAM" id="SSF53098">
    <property type="entry name" value="Ribonuclease H-like"/>
    <property type="match status" value="1"/>
</dbReference>
<evidence type="ECO:0000256" key="15">
    <source>
        <dbReference type="ARBA" id="ARBA00023172"/>
    </source>
</evidence>
<dbReference type="Pfam" id="PF13976">
    <property type="entry name" value="gag_pre-integrs"/>
    <property type="match status" value="1"/>
</dbReference>
<accession>A0A5D3BRM6</accession>
<protein>
    <submittedName>
        <fullName evidence="19">Putative gag-pol polyprotein, identical</fullName>
    </submittedName>
</protein>
<evidence type="ECO:0000259" key="18">
    <source>
        <dbReference type="PROSITE" id="PS50994"/>
    </source>
</evidence>
<keyword evidence="11" id="KW-0229">DNA integration</keyword>
<proteinExistence type="predicted"/>
<keyword evidence="14" id="KW-0917">Virion maturation</keyword>
<dbReference type="GO" id="GO:0006508">
    <property type="term" value="P:proteolysis"/>
    <property type="evidence" value="ECO:0007669"/>
    <property type="project" value="UniProtKB-KW"/>
</dbReference>
<comment type="function">
    <text evidence="1">The aspartyl protease (PR) mediates the proteolytic cleavages of the Gag and Gag-Pol polyproteins after assembly of the VLP.</text>
</comment>